<evidence type="ECO:0000313" key="3">
    <source>
        <dbReference type="Proteomes" id="UP000308549"/>
    </source>
</evidence>
<name>A0A4V5N393_9PEZI</name>
<evidence type="ECO:0000256" key="1">
    <source>
        <dbReference type="SAM" id="MobiDB-lite"/>
    </source>
</evidence>
<gene>
    <name evidence="2" type="ORF">B0A50_07782</name>
</gene>
<feature type="compositionally biased region" description="Low complexity" evidence="1">
    <location>
        <begin position="389"/>
        <end position="431"/>
    </location>
</feature>
<dbReference type="OrthoDB" id="5591786at2759"/>
<feature type="region of interest" description="Disordered" evidence="1">
    <location>
        <begin position="356"/>
        <end position="436"/>
    </location>
</feature>
<keyword evidence="3" id="KW-1185">Reference proteome</keyword>
<sequence length="766" mass="82924">MSKRSFDDLSVVATGVQTAQDRFGKRRRTDHDAEPPIFSWRCNLTALSQEHNLYFVAYTKNIHVYAPRFPTQSLSREPLLIVPSQPTTPDLRGYLDPHEPHSINNLVVQCLGNEEVVATVRDDGDVDAVLVRHIMQAIRRRAEPGNALGLVAEELRPVFQSNVGISAWGLAIHTQARILAVSSNAHEVRIFKFGLLRDVEGGEGGGEVSMSDASSVTDTIDESRAHRRLDVTQRVLNGNANIPHISFCNTGDDPEARWLLTTDISGYCRVMDLHSLHAADVTTQQFRFGRSYPGSVGGFDRLNAGWAIMFLDTRSFRPETDFRAALGLAEGEDLPANGGNTKMWDLSDTVEHVPQNSPAFVFDNSRQRQSRTRQRNSAQHQASERDTPSQESDSSQSSPIDSTTTDASAVASPVSNNSLSPNTQQANTTATDTEIDPAVEEIILDALDDLDSTLTDSPSPSPTLSTRSSNSPNPNPANPNQTFLIPADQDPEDEGTEDHLPATALYSGRRIFGNTPYFLSPHPPCPNLPCPLFHASVRNIYLLQPPGSPSQHHHPQQRNPSTSDPTPPAFTPPLLGLANPLRQALDPTLANLNLFDRLNMHAYIPALGVLVLASQKGRALVLELTKIPANPKIPNTTYTSTSTSALLSSPQPQFLQEISSKTVYAMRVKCILPFEEQESKGERPAAPLVGVACAPVQGCEAGSEHGKGNGKGSGKGKGSGAERWRVMLMFGDHGVLSYEVARGRSGEGGGAPDGVGVGVGWEGVVV</sequence>
<dbReference type="AlphaFoldDB" id="A0A4V5N393"/>
<evidence type="ECO:0000313" key="2">
    <source>
        <dbReference type="EMBL" id="TKA22689.1"/>
    </source>
</evidence>
<feature type="compositionally biased region" description="Low complexity" evidence="1">
    <location>
        <begin position="452"/>
        <end position="472"/>
    </location>
</feature>
<organism evidence="2 3">
    <name type="scientific">Salinomyces thailandicus</name>
    <dbReference type="NCBI Taxonomy" id="706561"/>
    <lineage>
        <taxon>Eukaryota</taxon>
        <taxon>Fungi</taxon>
        <taxon>Dikarya</taxon>
        <taxon>Ascomycota</taxon>
        <taxon>Pezizomycotina</taxon>
        <taxon>Dothideomycetes</taxon>
        <taxon>Dothideomycetidae</taxon>
        <taxon>Mycosphaerellales</taxon>
        <taxon>Teratosphaeriaceae</taxon>
        <taxon>Salinomyces</taxon>
    </lineage>
</organism>
<protein>
    <submittedName>
        <fullName evidence="2">Uncharacterized protein</fullName>
    </submittedName>
</protein>
<proteinExistence type="predicted"/>
<dbReference type="Proteomes" id="UP000308549">
    <property type="component" value="Unassembled WGS sequence"/>
</dbReference>
<comment type="caution">
    <text evidence="2">The sequence shown here is derived from an EMBL/GenBank/DDBJ whole genome shotgun (WGS) entry which is preliminary data.</text>
</comment>
<dbReference type="EMBL" id="NAJL01000068">
    <property type="protein sequence ID" value="TKA22689.1"/>
    <property type="molecule type" value="Genomic_DNA"/>
</dbReference>
<reference evidence="2 3" key="1">
    <citation type="submission" date="2017-03" db="EMBL/GenBank/DDBJ databases">
        <title>Genomes of endolithic fungi from Antarctica.</title>
        <authorList>
            <person name="Coleine C."/>
            <person name="Masonjones S."/>
            <person name="Stajich J.E."/>
        </authorList>
    </citation>
    <scope>NUCLEOTIDE SEQUENCE [LARGE SCALE GENOMIC DNA]</scope>
    <source>
        <strain evidence="2 3">CCFEE 6315</strain>
    </source>
</reference>
<accession>A0A4V5N393</accession>
<feature type="region of interest" description="Disordered" evidence="1">
    <location>
        <begin position="451"/>
        <end position="499"/>
    </location>
</feature>
<feature type="region of interest" description="Disordered" evidence="1">
    <location>
        <begin position="543"/>
        <end position="572"/>
    </location>
</feature>